<protein>
    <recommendedName>
        <fullName evidence="3">DUF4054 domain-containing protein</fullName>
    </recommendedName>
</protein>
<dbReference type="EMBL" id="AYSV01000007">
    <property type="protein sequence ID" value="ETD72966.1"/>
    <property type="molecule type" value="Genomic_DNA"/>
</dbReference>
<dbReference type="AlphaFoldDB" id="V8GA45"/>
<dbReference type="Proteomes" id="UP000018766">
    <property type="component" value="Unassembled WGS sequence"/>
</dbReference>
<sequence length="118" mass="12915">MQTVDEFKLRYPEFKDTDANAVGFFMEDADAEIDKARWGKLFKRGLFALTAHLIQLANQAKETGGAAAKDVVSETAGSLSVAYAPTATTTDSSTYHLTAYGQEFLRLRKLVGIGFMVV</sequence>
<comment type="caution">
    <text evidence="1">The sequence shown here is derived from an EMBL/GenBank/DDBJ whole genome shotgun (WGS) entry which is preliminary data.</text>
</comment>
<organism evidence="1 2">
    <name type="scientific">Pelistega indica</name>
    <dbReference type="NCBI Taxonomy" id="1414851"/>
    <lineage>
        <taxon>Bacteria</taxon>
        <taxon>Pseudomonadati</taxon>
        <taxon>Pseudomonadota</taxon>
        <taxon>Betaproteobacteria</taxon>
        <taxon>Burkholderiales</taxon>
        <taxon>Alcaligenaceae</taxon>
        <taxon>Pelistega</taxon>
    </lineage>
</organism>
<evidence type="ECO:0008006" key="3">
    <source>
        <dbReference type="Google" id="ProtNLM"/>
    </source>
</evidence>
<proteinExistence type="predicted"/>
<dbReference type="Pfam" id="PF13262">
    <property type="entry name" value="DUF4054"/>
    <property type="match status" value="1"/>
</dbReference>
<dbReference type="OrthoDB" id="2969819at2"/>
<reference evidence="1 2" key="1">
    <citation type="submission" date="2013-11" db="EMBL/GenBank/DDBJ databases">
        <title>Genomic analysis of Pelistega sp. HM-7.</title>
        <authorList>
            <person name="Kumbhare S.V."/>
            <person name="Shetty S.A."/>
            <person name="Sharma O."/>
            <person name="Dhotre D.P."/>
        </authorList>
    </citation>
    <scope>NUCLEOTIDE SEQUENCE [LARGE SCALE GENOMIC DNA]</scope>
    <source>
        <strain evidence="1 2">HM-7</strain>
    </source>
</reference>
<dbReference type="InterPro" id="IPR025127">
    <property type="entry name" value="DUF4054"/>
</dbReference>
<evidence type="ECO:0000313" key="1">
    <source>
        <dbReference type="EMBL" id="ETD72966.1"/>
    </source>
</evidence>
<name>V8GA45_9BURK</name>
<accession>V8GA45</accession>
<keyword evidence="2" id="KW-1185">Reference proteome</keyword>
<evidence type="ECO:0000313" key="2">
    <source>
        <dbReference type="Proteomes" id="UP000018766"/>
    </source>
</evidence>
<gene>
    <name evidence="1" type="ORF">V757_01080</name>
</gene>
<dbReference type="RefSeq" id="WP_023949016.1">
    <property type="nucleotide sequence ID" value="NZ_AYSV01000007.1"/>
</dbReference>